<dbReference type="GeneID" id="25376667"/>
<sequence>MHATSNGGEDCIEAAQHTPPVSELLHAAACSLYTVWGPKGNSIKLQQQQLLLQLQQQRQQQLLQQQLLQQQQQQLLQQQQQQQLCLIARLKHNEQQQPAETPSTEYNKELHAQKPPHTATPNTPPTPRNSNPLEQAVLALMVYFPPTKIPEKKLIHLVCLLCRVEIACSLYTVWGPKGNSIKLQQQQLLQQPQHQQQLQQQLQQQQQLLQQQLQQQQQP</sequence>
<protein>
    <submittedName>
        <fullName evidence="2">Uncharacterized protein</fullName>
    </submittedName>
</protein>
<reference evidence="2" key="1">
    <citation type="submission" date="2013-10" db="EMBL/GenBank/DDBJ databases">
        <title>Genomic analysis of the causative agents of coccidiosis in chickens.</title>
        <authorList>
            <person name="Reid A.J."/>
            <person name="Blake D."/>
            <person name="Billington K."/>
            <person name="Browne H."/>
            <person name="Dunn M."/>
            <person name="Hung S."/>
            <person name="Kawahara F."/>
            <person name="Miranda-Saavedra D."/>
            <person name="Mourier T."/>
            <person name="Nagra H."/>
            <person name="Otto T.D."/>
            <person name="Rawlings N."/>
            <person name="Sanchez A."/>
            <person name="Sanders M."/>
            <person name="Subramaniam C."/>
            <person name="Tay Y."/>
            <person name="Dear P."/>
            <person name="Doerig C."/>
            <person name="Gruber A."/>
            <person name="Parkinson J."/>
            <person name="Shirley M."/>
            <person name="Wan K.L."/>
            <person name="Berriman M."/>
            <person name="Tomley F."/>
            <person name="Pain A."/>
        </authorList>
    </citation>
    <scope>NUCLEOTIDE SEQUENCE [LARGE SCALE GENOMIC DNA]</scope>
    <source>
        <strain evidence="2">Houghton</strain>
    </source>
</reference>
<gene>
    <name evidence="2" type="ORF">EMH_0017280</name>
</gene>
<evidence type="ECO:0000313" key="2">
    <source>
        <dbReference type="EMBL" id="CDJ33748.1"/>
    </source>
</evidence>
<accession>U6KE43</accession>
<evidence type="ECO:0000256" key="1">
    <source>
        <dbReference type="SAM" id="MobiDB-lite"/>
    </source>
</evidence>
<organism evidence="2 3">
    <name type="scientific">Eimeria mitis</name>
    <dbReference type="NCBI Taxonomy" id="44415"/>
    <lineage>
        <taxon>Eukaryota</taxon>
        <taxon>Sar</taxon>
        <taxon>Alveolata</taxon>
        <taxon>Apicomplexa</taxon>
        <taxon>Conoidasida</taxon>
        <taxon>Coccidia</taxon>
        <taxon>Eucoccidiorida</taxon>
        <taxon>Eimeriorina</taxon>
        <taxon>Eimeriidae</taxon>
        <taxon>Eimeria</taxon>
    </lineage>
</organism>
<evidence type="ECO:0000313" key="3">
    <source>
        <dbReference type="Proteomes" id="UP000030744"/>
    </source>
</evidence>
<dbReference type="Proteomes" id="UP000030744">
    <property type="component" value="Unassembled WGS sequence"/>
</dbReference>
<dbReference type="RefSeq" id="XP_013356311.1">
    <property type="nucleotide sequence ID" value="XM_013500857.1"/>
</dbReference>
<name>U6KE43_9EIME</name>
<dbReference type="EMBL" id="HG685621">
    <property type="protein sequence ID" value="CDJ33748.1"/>
    <property type="molecule type" value="Genomic_DNA"/>
</dbReference>
<reference evidence="2" key="2">
    <citation type="submission" date="2013-10" db="EMBL/GenBank/DDBJ databases">
        <authorList>
            <person name="Aslett M."/>
        </authorList>
    </citation>
    <scope>NUCLEOTIDE SEQUENCE [LARGE SCALE GENOMIC DNA]</scope>
    <source>
        <strain evidence="2">Houghton</strain>
    </source>
</reference>
<feature type="region of interest" description="Disordered" evidence="1">
    <location>
        <begin position="111"/>
        <end position="131"/>
    </location>
</feature>
<dbReference type="VEuPathDB" id="ToxoDB:EMH_0017280"/>
<keyword evidence="3" id="KW-1185">Reference proteome</keyword>
<proteinExistence type="predicted"/>
<dbReference type="AlphaFoldDB" id="U6KE43"/>